<comment type="caution">
    <text evidence="1">The sequence shown here is derived from an EMBL/GenBank/DDBJ whole genome shotgun (WGS) entry which is preliminary data.</text>
</comment>
<name>A0ABT4X377_9BACI</name>
<dbReference type="EMBL" id="JAQKAB010000003">
    <property type="protein sequence ID" value="MDA7026189.1"/>
    <property type="molecule type" value="Genomic_DNA"/>
</dbReference>
<keyword evidence="2" id="KW-1185">Reference proteome</keyword>
<dbReference type="Gene3D" id="1.10.287.1060">
    <property type="entry name" value="ESAT-6-like"/>
    <property type="match status" value="1"/>
</dbReference>
<proteinExistence type="predicted"/>
<accession>A0ABT4X377</accession>
<reference evidence="1 2" key="1">
    <citation type="submission" date="2023-01" db="EMBL/GenBank/DDBJ databases">
        <title>Bacillus changyiensis sp. nov., isolated from a coastal deposit.</title>
        <authorList>
            <person name="Xiao G."/>
            <person name="Lai Q."/>
            <person name="Hu Z."/>
            <person name="Shao Z."/>
        </authorList>
    </citation>
    <scope>NUCLEOTIDE SEQUENCE [LARGE SCALE GENOMIC DNA]</scope>
    <source>
        <strain evidence="1 2">CLL-7-23</strain>
    </source>
</reference>
<gene>
    <name evidence="1" type="ORF">PJ311_06120</name>
</gene>
<sequence>MSIRINLNNLNALALQFSQSQERISDMIQLLNRHLHVLLLNVTAAQTNAIDDAQNELDYELKSYLRTLDDIHHLLCYTESRMKKTDQILAAQLFQHSGQLADYSHIMTFLATSGLSADQFKLELSILSEPRVLMNELKKNGLTGLLTNAHNGVCFQFDDQGKRLLWSARQLFNNRVVKNLCLLAYQHVAKGPLSLTVSYITKQAINVQAVYLSKNTTQPLS</sequence>
<evidence type="ECO:0000313" key="2">
    <source>
        <dbReference type="Proteomes" id="UP001211894"/>
    </source>
</evidence>
<protein>
    <submittedName>
        <fullName evidence="1">Uncharacterized protein</fullName>
    </submittedName>
</protein>
<organism evidence="1 2">
    <name type="scientific">Bacillus changyiensis</name>
    <dbReference type="NCBI Taxonomy" id="3004103"/>
    <lineage>
        <taxon>Bacteria</taxon>
        <taxon>Bacillati</taxon>
        <taxon>Bacillota</taxon>
        <taxon>Bacilli</taxon>
        <taxon>Bacillales</taxon>
        <taxon>Bacillaceae</taxon>
        <taxon>Bacillus</taxon>
    </lineage>
</organism>
<evidence type="ECO:0000313" key="1">
    <source>
        <dbReference type="EMBL" id="MDA7026189.1"/>
    </source>
</evidence>
<dbReference type="Proteomes" id="UP001211894">
    <property type="component" value="Unassembled WGS sequence"/>
</dbReference>
<dbReference type="RefSeq" id="WP_271340028.1">
    <property type="nucleotide sequence ID" value="NZ_JAQKAB010000003.1"/>
</dbReference>